<keyword evidence="10" id="KW-1185">Reference proteome</keyword>
<feature type="transmembrane region" description="Helical" evidence="7">
    <location>
        <begin position="242"/>
        <end position="264"/>
    </location>
</feature>
<keyword evidence="4 7" id="KW-1133">Transmembrane helix</keyword>
<evidence type="ECO:0000256" key="1">
    <source>
        <dbReference type="ARBA" id="ARBA00004127"/>
    </source>
</evidence>
<feature type="transmembrane region" description="Helical" evidence="7">
    <location>
        <begin position="333"/>
        <end position="351"/>
    </location>
</feature>
<organism evidence="9 10">
    <name type="scientific">Thermithiobacillus plumbiphilus</name>
    <dbReference type="NCBI Taxonomy" id="1729899"/>
    <lineage>
        <taxon>Bacteria</taxon>
        <taxon>Pseudomonadati</taxon>
        <taxon>Pseudomonadota</taxon>
        <taxon>Acidithiobacillia</taxon>
        <taxon>Acidithiobacillales</taxon>
        <taxon>Thermithiobacillaceae</taxon>
        <taxon>Thermithiobacillus</taxon>
    </lineage>
</organism>
<evidence type="ECO:0000313" key="9">
    <source>
        <dbReference type="EMBL" id="MEK8090310.1"/>
    </source>
</evidence>
<dbReference type="GO" id="GO:0050136">
    <property type="term" value="F:NADH dehydrogenase (quinone) (non-electrogenic) activity"/>
    <property type="evidence" value="ECO:0007669"/>
    <property type="project" value="UniProtKB-EC"/>
</dbReference>
<reference evidence="9 10" key="1">
    <citation type="submission" date="2024-04" db="EMBL/GenBank/DDBJ databases">
        <authorList>
            <person name="Abashina T."/>
            <person name="Shaikin A."/>
        </authorList>
    </citation>
    <scope>NUCLEOTIDE SEQUENCE [LARGE SCALE GENOMIC DNA]</scope>
    <source>
        <strain evidence="9 10">AAFK</strain>
    </source>
</reference>
<dbReference type="NCBIfam" id="TIGR01972">
    <property type="entry name" value="NDH_I_M"/>
    <property type="match status" value="1"/>
</dbReference>
<evidence type="ECO:0000256" key="4">
    <source>
        <dbReference type="ARBA" id="ARBA00022989"/>
    </source>
</evidence>
<dbReference type="PANTHER" id="PTHR43507">
    <property type="entry name" value="NADH-UBIQUINONE OXIDOREDUCTASE CHAIN 4"/>
    <property type="match status" value="1"/>
</dbReference>
<gene>
    <name evidence="9" type="ORF">WOB96_11120</name>
</gene>
<feature type="transmembrane region" description="Helical" evidence="7">
    <location>
        <begin position="138"/>
        <end position="155"/>
    </location>
</feature>
<dbReference type="Pfam" id="PF00361">
    <property type="entry name" value="Proton_antipo_M"/>
    <property type="match status" value="1"/>
</dbReference>
<evidence type="ECO:0000256" key="5">
    <source>
        <dbReference type="ARBA" id="ARBA00023136"/>
    </source>
</evidence>
<evidence type="ECO:0000256" key="2">
    <source>
        <dbReference type="ARBA" id="ARBA00009025"/>
    </source>
</evidence>
<dbReference type="RefSeq" id="WP_341371366.1">
    <property type="nucleotide sequence ID" value="NZ_JBBPCO010000011.1"/>
</dbReference>
<protein>
    <submittedName>
        <fullName evidence="9">NADH-quinone oxidoreductase subunit M</fullName>
        <ecNumber evidence="9">1.6.5.9</ecNumber>
    </submittedName>
</protein>
<feature type="transmembrane region" description="Helical" evidence="7">
    <location>
        <begin position="6"/>
        <end position="24"/>
    </location>
</feature>
<keyword evidence="5 7" id="KW-0472">Membrane</keyword>
<dbReference type="PRINTS" id="PR01437">
    <property type="entry name" value="NUOXDRDTASE4"/>
</dbReference>
<feature type="transmembrane region" description="Helical" evidence="7">
    <location>
        <begin position="114"/>
        <end position="132"/>
    </location>
</feature>
<dbReference type="EC" id="1.6.5.9" evidence="9"/>
<feature type="transmembrane region" description="Helical" evidence="7">
    <location>
        <begin position="302"/>
        <end position="321"/>
    </location>
</feature>
<comment type="caution">
    <text evidence="9">The sequence shown here is derived from an EMBL/GenBank/DDBJ whole genome shotgun (WGS) entry which is preliminary data.</text>
</comment>
<keyword evidence="3 6" id="KW-0812">Transmembrane</keyword>
<feature type="transmembrane region" description="Helical" evidence="7">
    <location>
        <begin position="84"/>
        <end position="107"/>
    </location>
</feature>
<keyword evidence="9" id="KW-0560">Oxidoreductase</keyword>
<feature type="transmembrane region" description="Helical" evidence="7">
    <location>
        <begin position="199"/>
        <end position="221"/>
    </location>
</feature>
<evidence type="ECO:0000256" key="7">
    <source>
        <dbReference type="SAM" id="Phobius"/>
    </source>
</evidence>
<dbReference type="InterPro" id="IPR010227">
    <property type="entry name" value="NADH_Q_OxRdtase_chainM/4"/>
</dbReference>
<sequence length="494" mass="54473">MQEFPLLSLAIWLPVITGILILLAGEKRPGLARYTALLGSLLTFIVTLPLYTRFDPAAAGMQFVEKRPWIAPFNIDYFLGIDGISMWFVLLTSFVTVLVVITSWTNIKKKVSQYLAAFLIMEGLMIGVFAALDAVLFYVFFEAMLIPMFLIIGIWGGPNRVYATMKFFLYTFLGSVPMLVALLYLYFQAGGSFSILDFHTVTLGMTAQMLIWFAFLLAFAIKIPMWPVHTWLPDAHVEAPTAGSVILAAIMLKIGGYGFLRFSMPILPDATRELDWLMILLSLIAVIYIGLVAMVQEDMKKLIAYSSISHMGFVTLGMYLFNQAGVEGAIIQMISHGFISAAMFLCVGVMYDRMHTRLISSYGGVANTMPIFAAFMMLFSMANAGLPGTSGFVGEFIVILGSFEVKPLFAIAAATSLIWGAAYTLWMYKRVIFGPVANEEVAKLQDANGREILALGALAVFTILMGVWPAPFQEVMHASVDNLLSQVAINKVIP</sequence>
<comment type="similarity">
    <text evidence="2">Belongs to the complex I subunit 4 family.</text>
</comment>
<proteinExistence type="inferred from homology"/>
<evidence type="ECO:0000259" key="8">
    <source>
        <dbReference type="Pfam" id="PF00361"/>
    </source>
</evidence>
<dbReference type="PANTHER" id="PTHR43507:SF1">
    <property type="entry name" value="NADH-UBIQUINONE OXIDOREDUCTASE CHAIN 4"/>
    <property type="match status" value="1"/>
</dbReference>
<name>A0ABU9D9V7_9PROT</name>
<feature type="transmembrane region" description="Helical" evidence="7">
    <location>
        <begin position="167"/>
        <end position="187"/>
    </location>
</feature>
<feature type="transmembrane region" description="Helical" evidence="7">
    <location>
        <begin position="452"/>
        <end position="470"/>
    </location>
</feature>
<dbReference type="NCBIfam" id="NF004501">
    <property type="entry name" value="PRK05846.1-5"/>
    <property type="match status" value="1"/>
</dbReference>
<dbReference type="EMBL" id="JBBPCO010000011">
    <property type="protein sequence ID" value="MEK8090310.1"/>
    <property type="molecule type" value="Genomic_DNA"/>
</dbReference>
<evidence type="ECO:0000256" key="3">
    <source>
        <dbReference type="ARBA" id="ARBA00022692"/>
    </source>
</evidence>
<evidence type="ECO:0000256" key="6">
    <source>
        <dbReference type="RuleBase" id="RU000320"/>
    </source>
</evidence>
<accession>A0ABU9D9V7</accession>
<dbReference type="NCBIfam" id="NF004499">
    <property type="entry name" value="PRK05846.1-3"/>
    <property type="match status" value="1"/>
</dbReference>
<feature type="domain" description="NADH:quinone oxidoreductase/Mrp antiporter transmembrane" evidence="8">
    <location>
        <begin position="132"/>
        <end position="414"/>
    </location>
</feature>
<dbReference type="InterPro" id="IPR001750">
    <property type="entry name" value="ND/Mrp_TM"/>
</dbReference>
<comment type="subcellular location">
    <subcellularLocation>
        <location evidence="1">Endomembrane system</location>
        <topology evidence="1">Multi-pass membrane protein</topology>
    </subcellularLocation>
    <subcellularLocation>
        <location evidence="6">Membrane</location>
        <topology evidence="6">Multi-pass membrane protein</topology>
    </subcellularLocation>
</comment>
<dbReference type="InterPro" id="IPR003918">
    <property type="entry name" value="NADH_UbQ_OxRdtase"/>
</dbReference>
<feature type="transmembrane region" description="Helical" evidence="7">
    <location>
        <begin position="363"/>
        <end position="382"/>
    </location>
</feature>
<feature type="transmembrane region" description="Helical" evidence="7">
    <location>
        <begin position="276"/>
        <end position="295"/>
    </location>
</feature>
<feature type="transmembrane region" description="Helical" evidence="7">
    <location>
        <begin position="408"/>
        <end position="428"/>
    </location>
</feature>
<dbReference type="Proteomes" id="UP001446205">
    <property type="component" value="Unassembled WGS sequence"/>
</dbReference>
<evidence type="ECO:0000313" key="10">
    <source>
        <dbReference type="Proteomes" id="UP001446205"/>
    </source>
</evidence>
<feature type="transmembrane region" description="Helical" evidence="7">
    <location>
        <begin position="31"/>
        <end position="51"/>
    </location>
</feature>